<name>I3R9C0_HALMT</name>
<keyword evidence="3" id="KW-0269">Exonuclease</keyword>
<dbReference type="GeneID" id="40158514"/>
<geneLocation type="plasmid" evidence="3 7">
    <name>pHM100</name>
</geneLocation>
<evidence type="ECO:0000313" key="4">
    <source>
        <dbReference type="EMBL" id="AHZ24051.1"/>
    </source>
</evidence>
<evidence type="ECO:0000313" key="8">
    <source>
        <dbReference type="Proteomes" id="UP000011603"/>
    </source>
</evidence>
<reference evidence="3" key="1">
    <citation type="journal article" date="2012" name="Appl. Environ. Microbiol.">
        <title>Identification of the haloarchaeal phasin (PhaP) that functions in polyhydroxyalkanoate accumulation and granule formation in Haloferax mediterranei.</title>
        <authorList>
            <person name="Cai S."/>
            <person name="Cai L."/>
            <person name="Liu H."/>
            <person name="Liu X."/>
            <person name="Han J."/>
            <person name="Zhou J."/>
            <person name="Xiang H."/>
        </authorList>
    </citation>
    <scope>NUCLEOTIDE SEQUENCE</scope>
    <source>
        <strain evidence="3">CGMCC 1.2087</strain>
    </source>
</reference>
<dbReference type="Pfam" id="PF12706">
    <property type="entry name" value="Lactamase_B_2"/>
    <property type="match status" value="1"/>
</dbReference>
<feature type="domain" description="Metallo-beta-lactamase" evidence="2">
    <location>
        <begin position="19"/>
        <end position="212"/>
    </location>
</feature>
<dbReference type="EMBL" id="CP001869">
    <property type="protein sequence ID" value="AFK20830.1"/>
    <property type="molecule type" value="Genomic_DNA"/>
</dbReference>
<dbReference type="KEGG" id="hme:HFX_4139"/>
<dbReference type="PATRIC" id="fig|523841.21.peg.3421"/>
<evidence type="ECO:0000313" key="9">
    <source>
        <dbReference type="Proteomes" id="UP000027075"/>
    </source>
</evidence>
<dbReference type="Proteomes" id="UP000299011">
    <property type="component" value="Plasmid pHME132"/>
</dbReference>
<dbReference type="InterPro" id="IPR036866">
    <property type="entry name" value="RibonucZ/Hydroxyglut_hydro"/>
</dbReference>
<feature type="region of interest" description="Disordered" evidence="1">
    <location>
        <begin position="553"/>
        <end position="572"/>
    </location>
</feature>
<dbReference type="AlphaFoldDB" id="I3R9C0"/>
<evidence type="ECO:0000256" key="1">
    <source>
        <dbReference type="SAM" id="MobiDB-lite"/>
    </source>
</evidence>
<dbReference type="OrthoDB" id="326442at2157"/>
<reference evidence="6 10" key="6">
    <citation type="submission" date="2019-04" db="EMBL/GenBank/DDBJ databases">
        <title>Methylomes of two halophilic Archaea, Haloarcula marismortui and Haloferax mediterranei.</title>
        <authorList>
            <person name="DasSarma S."/>
            <person name="DasSarma P."/>
            <person name="DasSarma S."/>
            <person name="Fomenkov A."/>
            <person name="Vincze T."/>
            <person name="Anton B.P."/>
            <person name="Roberts R.J."/>
        </authorList>
    </citation>
    <scope>NUCLEOTIDE SEQUENCE [LARGE SCALE GENOMIC DNA]</scope>
    <source>
        <strain evidence="6">ATCC 33500</strain>
        <strain evidence="10">ATCC 33500 / DSM 1411 / JCM 8866 / NBRC 14739 / NCIMB 2177 / R-4</strain>
        <plasmid evidence="6 10">pHME132</plasmid>
    </source>
</reference>
<proteinExistence type="predicted"/>
<feature type="compositionally biased region" description="Polar residues" evidence="1">
    <location>
        <begin position="559"/>
        <end position="572"/>
    </location>
</feature>
<reference evidence="4 9" key="4">
    <citation type="submission" date="2014-04" db="EMBL/GenBank/DDBJ databases">
        <title>Transcriptional profiles of Haloferax mediterranei on the basis of nitrogen availability.</title>
        <authorList>
            <person name="Bautista V."/>
        </authorList>
    </citation>
    <scope>NUCLEOTIDE SEQUENCE [LARGE SCALE GENOMIC DNA]</scope>
    <source>
        <strain evidence="4">ATCC 33500</strain>
        <strain evidence="9">ATCC 33500 / DSM 1411 / JCM 8866 / NBRC 14739 / NCIMB 2177 / R-4</strain>
        <plasmid evidence="4">HMPLAS3</plasmid>
        <plasmid evidence="9">Plasmid HMPLAS3</plasmid>
    </source>
</reference>
<dbReference type="Proteomes" id="UP000006469">
    <property type="component" value="Plasmid pHM100"/>
</dbReference>
<reference evidence="5 8" key="3">
    <citation type="journal article" date="2014" name="PLoS Genet.">
        <title>Phylogenetically driven sequencing of extremely halophilic archaea reveals strategies for static and dynamic osmo-response.</title>
        <authorList>
            <person name="Becker E.A."/>
            <person name="Seitzer P.M."/>
            <person name="Tritt A."/>
            <person name="Larsen D."/>
            <person name="Krusor M."/>
            <person name="Yao A.I."/>
            <person name="Wu D."/>
            <person name="Madern D."/>
            <person name="Eisen J.A."/>
            <person name="Darling A.E."/>
            <person name="Facciotti M.T."/>
        </authorList>
    </citation>
    <scope>NUCLEOTIDE SEQUENCE [LARGE SCALE GENOMIC DNA]</scope>
    <source>
        <strain evidence="5">ATCC 33500</strain>
        <strain evidence="8">ATCC 33500 / DSM 1411 / JCM 8866 / NBRC 14739 / NCIMB 2177 / R-4</strain>
    </source>
</reference>
<evidence type="ECO:0000313" key="7">
    <source>
        <dbReference type="Proteomes" id="UP000006469"/>
    </source>
</evidence>
<keyword evidence="3" id="KW-0614">Plasmid</keyword>
<dbReference type="SMART" id="SM00849">
    <property type="entry name" value="Lactamase_B"/>
    <property type="match status" value="1"/>
</dbReference>
<protein>
    <submittedName>
        <fullName evidence="3 5">Exonuclease of the beta-lactamase fold involved in RNA processing</fullName>
    </submittedName>
    <submittedName>
        <fullName evidence="6">MBL fold metallo-hydrolase</fullName>
    </submittedName>
    <submittedName>
        <fullName evidence="4">Metallo-beta-lactamase</fullName>
    </submittedName>
</protein>
<dbReference type="RefSeq" id="WP_004060584.1">
    <property type="nucleotide sequence ID" value="NC_017942.1"/>
</dbReference>
<dbReference type="GO" id="GO:0006303">
    <property type="term" value="P:double-strand break repair via nonhomologous end joining"/>
    <property type="evidence" value="ECO:0007669"/>
    <property type="project" value="TreeGrafter"/>
</dbReference>
<dbReference type="Proteomes" id="UP000011603">
    <property type="component" value="Unassembled WGS sequence"/>
</dbReference>
<keyword evidence="8" id="KW-1185">Reference proteome</keyword>
<evidence type="ECO:0000313" key="6">
    <source>
        <dbReference type="EMBL" id="QCQ77377.1"/>
    </source>
</evidence>
<geneLocation type="plasmid" evidence="6 10">
    <name>pHME132</name>
</geneLocation>
<keyword evidence="3" id="KW-0540">Nuclease</keyword>
<dbReference type="Proteomes" id="UP000027075">
    <property type="component" value="Plasmid HMPLAS3"/>
</dbReference>
<dbReference type="EMBL" id="CP007552">
    <property type="protein sequence ID" value="AHZ24051.1"/>
    <property type="molecule type" value="Genomic_DNA"/>
</dbReference>
<sequence length="572" mass="60870">MEIQFQHANPRSGRESLLLRFDGLLADQTVSVLIDAGQGVSVDTLLDEDANEYLTAICLTHAHLDHYQSLGDNLLHGAPVYAAADTATILEDVLAVGAEHYELSKTDDVLEQLESIEGWTQIVAGLRVHPVPAGHTPGAAGFLFEATADDERRTILVTGDFTTRRVAGYPGLDLDLPVDVDTLILTAATSEGFEATLTDAVGTICERVWAGSTVLATASGLTGLHLAYLLGHLADRWDRRLPITLAGHVATLYNALEYTIPNVTSVPEFTAPSEVVQPESVTIAGPEVPVDGSAERLFAAITDDPGATLVQLISGGHSPVTSTTCTTHEFALSNHPSSQTIDNVVETLSPTHVVITHQQGAAANQYKDKYASYVWATDTTDCYTLLDETGWTPPPWVTEVTTRRVLSGTNTIGSQFGESSVNREIPLPSVTRVDEVDLSAEGLDLSALRSRLSVGQTDQPLAADLSPRLNSTDGHPQPTGHASSNSVSDAESATSGDSDGATLEKIAARLDRIEAAVTDQGVDARVIDAGDGMVLLRLEDPPNHLKHGQQLRVTLPAERSQTNTDTSSNCDS</sequence>
<feature type="region of interest" description="Disordered" evidence="1">
    <location>
        <begin position="463"/>
        <end position="500"/>
    </location>
</feature>
<dbReference type="GO" id="GO:0036297">
    <property type="term" value="P:interstrand cross-link repair"/>
    <property type="evidence" value="ECO:0007669"/>
    <property type="project" value="TreeGrafter"/>
</dbReference>
<dbReference type="EMBL" id="CP039142">
    <property type="protein sequence ID" value="QCQ77377.1"/>
    <property type="molecule type" value="Genomic_DNA"/>
</dbReference>
<dbReference type="GO" id="GO:0035312">
    <property type="term" value="F:5'-3' DNA exonuclease activity"/>
    <property type="evidence" value="ECO:0007669"/>
    <property type="project" value="TreeGrafter"/>
</dbReference>
<dbReference type="PANTHER" id="PTHR23240">
    <property type="entry name" value="DNA CROSS-LINK REPAIR PROTEIN PSO2/SNM1-RELATED"/>
    <property type="match status" value="1"/>
</dbReference>
<evidence type="ECO:0000313" key="10">
    <source>
        <dbReference type="Proteomes" id="UP000299011"/>
    </source>
</evidence>
<accession>I3R9C0</accession>
<feature type="compositionally biased region" description="Polar residues" evidence="1">
    <location>
        <begin position="468"/>
        <end position="497"/>
    </location>
</feature>
<geneLocation type="plasmid" evidence="4 9">
    <name>HMPLAS3</name>
</geneLocation>
<dbReference type="HOGENOM" id="CLU_494017_0_0_2"/>
<evidence type="ECO:0000259" key="2">
    <source>
        <dbReference type="SMART" id="SM00849"/>
    </source>
</evidence>
<organism evidence="3 7">
    <name type="scientific">Haloferax mediterranei (strain ATCC 33500 / DSM 1411 / JCM 8866 / NBRC 14739 / NCIMB 2177 / R-4)</name>
    <name type="common">Halobacterium mediterranei</name>
    <dbReference type="NCBI Taxonomy" id="523841"/>
    <lineage>
        <taxon>Archaea</taxon>
        <taxon>Methanobacteriati</taxon>
        <taxon>Methanobacteriota</taxon>
        <taxon>Stenosarchaea group</taxon>
        <taxon>Halobacteria</taxon>
        <taxon>Halobacteriales</taxon>
        <taxon>Haloferacaceae</taxon>
        <taxon>Haloferax</taxon>
    </lineage>
</organism>
<reference evidence="3 7" key="2">
    <citation type="journal article" date="2012" name="J. Bacteriol.">
        <title>Complete genome sequence of the metabolically versatile halophilic archaeon Haloferax mediterranei, a poly(3-hydroxybutyrate-co-3-hydroxyvalerate) producer.</title>
        <authorList>
            <person name="Han J."/>
            <person name="Zhang F."/>
            <person name="Hou J."/>
            <person name="Liu X."/>
            <person name="Li M."/>
            <person name="Liu H."/>
            <person name="Cai L."/>
            <person name="Zhang B."/>
            <person name="Chen Y."/>
            <person name="Zhou J."/>
            <person name="Hu S."/>
            <person name="Xiang H."/>
        </authorList>
    </citation>
    <scope>NUCLEOTIDE SEQUENCE [LARGE SCALE GENOMIC DNA]</scope>
    <source>
        <strain evidence="7">ATCC 33500 / DSM 1411 / JCM 8866 / NBRC 14739 / NCIMB 2177 / R-4</strain>
        <strain evidence="3">CGMCC 1.2087</strain>
        <plasmid evidence="7">pHM100</plasmid>
    </source>
</reference>
<dbReference type="SUPFAM" id="SSF56281">
    <property type="entry name" value="Metallo-hydrolase/oxidoreductase"/>
    <property type="match status" value="1"/>
</dbReference>
<gene>
    <name evidence="3" type="primary">ysh1</name>
    <name evidence="3" type="ordered locus">HFX_4139</name>
    <name evidence="4" type="ORF">BM92_19825</name>
    <name evidence="5" type="ORF">C439_17023</name>
    <name evidence="6" type="ORF">E6P09_18815</name>
</gene>
<reference evidence="3" key="5">
    <citation type="submission" date="2014-05" db="EMBL/GenBank/DDBJ databases">
        <authorList>
            <person name="Wang L."/>
            <person name="Yang H."/>
            <person name="Xiang H."/>
        </authorList>
    </citation>
    <scope>NUCLEOTIDE SEQUENCE</scope>
    <source>
        <strain evidence="3">CGMCC 1.2087</strain>
        <plasmid evidence="3">pHM100</plasmid>
    </source>
</reference>
<dbReference type="GO" id="GO:0003684">
    <property type="term" value="F:damaged DNA binding"/>
    <property type="evidence" value="ECO:0007669"/>
    <property type="project" value="TreeGrafter"/>
</dbReference>
<keyword evidence="6" id="KW-0378">Hydrolase</keyword>
<evidence type="ECO:0000313" key="5">
    <source>
        <dbReference type="EMBL" id="ELZ97639.1"/>
    </source>
</evidence>
<dbReference type="EMBL" id="AOLO01000014">
    <property type="protein sequence ID" value="ELZ97639.1"/>
    <property type="molecule type" value="Genomic_DNA"/>
</dbReference>
<evidence type="ECO:0000313" key="3">
    <source>
        <dbReference type="EMBL" id="AFK20830.1"/>
    </source>
</evidence>
<dbReference type="Gene3D" id="3.60.15.10">
    <property type="entry name" value="Ribonuclease Z/Hydroxyacylglutathione hydrolase-like"/>
    <property type="match status" value="1"/>
</dbReference>
<dbReference type="InterPro" id="IPR001279">
    <property type="entry name" value="Metallo-B-lactamas"/>
</dbReference>